<accession>A0ABT9BD92</accession>
<evidence type="ECO:0000313" key="3">
    <source>
        <dbReference type="EMBL" id="MDO7875007.1"/>
    </source>
</evidence>
<sequence length="329" mass="36322">MSHQRILADLEARTLLPPAQAQAIAGFEQNRPFSIHYELRALLYLGITLLAGGLGVLVYQNIDHIGHGVVVGFIALVVAACFWYAARHRQPFTWGEAPKASLLPDYALLLGCLTFLVLEGYLQYQYNIFGDRYGLVTMLPAALFLWLAYLFDHRGVLSMGLTALGTWVGVNVAPLSAFGDESFLRYGLGEAALGLGVVLMAAGLLSEYLNLKRHFAFTYLSLGSNVALLAATAILFGDNAAHLPSGLMVPLIFILSGFLFWYARRTQSYLFLLLGVIYSYIVLTYLLIQLVADNSGAWEFLIMFYFPLSAIGAVLLFVNIRKILRIHAD</sequence>
<feature type="transmembrane region" description="Helical" evidence="1">
    <location>
        <begin position="183"/>
        <end position="205"/>
    </location>
</feature>
<evidence type="ECO:0000313" key="4">
    <source>
        <dbReference type="Proteomes" id="UP001176429"/>
    </source>
</evidence>
<feature type="transmembrane region" description="Helical" evidence="1">
    <location>
        <begin position="65"/>
        <end position="85"/>
    </location>
</feature>
<feature type="transmembrane region" description="Helical" evidence="1">
    <location>
        <begin position="300"/>
        <end position="320"/>
    </location>
</feature>
<feature type="domain" description="DUF2157" evidence="2">
    <location>
        <begin position="10"/>
        <end position="155"/>
    </location>
</feature>
<dbReference type="EMBL" id="JAUQSY010000005">
    <property type="protein sequence ID" value="MDO7875007.1"/>
    <property type="molecule type" value="Genomic_DNA"/>
</dbReference>
<keyword evidence="1" id="KW-0812">Transmembrane</keyword>
<reference evidence="3" key="1">
    <citation type="submission" date="2023-07" db="EMBL/GenBank/DDBJ databases">
        <authorList>
            <person name="Kim M.K."/>
        </authorList>
    </citation>
    <scope>NUCLEOTIDE SEQUENCE</scope>
    <source>
        <strain evidence="3">ASUV-10-1</strain>
    </source>
</reference>
<feature type="transmembrane region" description="Helical" evidence="1">
    <location>
        <begin position="243"/>
        <end position="262"/>
    </location>
</feature>
<gene>
    <name evidence="3" type="ORF">Q5H93_09725</name>
</gene>
<feature type="transmembrane region" description="Helical" evidence="1">
    <location>
        <begin position="106"/>
        <end position="126"/>
    </location>
</feature>
<feature type="transmembrane region" description="Helical" evidence="1">
    <location>
        <begin position="156"/>
        <end position="177"/>
    </location>
</feature>
<dbReference type="RefSeq" id="WP_305006320.1">
    <property type="nucleotide sequence ID" value="NZ_JAUQSY010000005.1"/>
</dbReference>
<feature type="transmembrane region" description="Helical" evidence="1">
    <location>
        <begin position="269"/>
        <end position="288"/>
    </location>
</feature>
<dbReference type="Proteomes" id="UP001176429">
    <property type="component" value="Unassembled WGS sequence"/>
</dbReference>
<feature type="transmembrane region" description="Helical" evidence="1">
    <location>
        <begin position="217"/>
        <end position="237"/>
    </location>
</feature>
<organism evidence="3 4">
    <name type="scientific">Hymenobacter aranciens</name>
    <dbReference type="NCBI Taxonomy" id="3063996"/>
    <lineage>
        <taxon>Bacteria</taxon>
        <taxon>Pseudomonadati</taxon>
        <taxon>Bacteroidota</taxon>
        <taxon>Cytophagia</taxon>
        <taxon>Cytophagales</taxon>
        <taxon>Hymenobacteraceae</taxon>
        <taxon>Hymenobacter</taxon>
    </lineage>
</organism>
<dbReference type="InterPro" id="IPR018677">
    <property type="entry name" value="DUF2157"/>
</dbReference>
<keyword evidence="4" id="KW-1185">Reference proteome</keyword>
<keyword evidence="1" id="KW-0472">Membrane</keyword>
<name>A0ABT9BD92_9BACT</name>
<dbReference type="Pfam" id="PF09925">
    <property type="entry name" value="DUF2157"/>
    <property type="match status" value="1"/>
</dbReference>
<evidence type="ECO:0000256" key="1">
    <source>
        <dbReference type="SAM" id="Phobius"/>
    </source>
</evidence>
<comment type="caution">
    <text evidence="3">The sequence shown here is derived from an EMBL/GenBank/DDBJ whole genome shotgun (WGS) entry which is preliminary data.</text>
</comment>
<keyword evidence="1" id="KW-1133">Transmembrane helix</keyword>
<proteinExistence type="predicted"/>
<feature type="transmembrane region" description="Helical" evidence="1">
    <location>
        <begin position="132"/>
        <end position="151"/>
    </location>
</feature>
<feature type="transmembrane region" description="Helical" evidence="1">
    <location>
        <begin position="41"/>
        <end position="59"/>
    </location>
</feature>
<evidence type="ECO:0000259" key="2">
    <source>
        <dbReference type="Pfam" id="PF09925"/>
    </source>
</evidence>
<protein>
    <submittedName>
        <fullName evidence="3">DUF2157 domain-containing protein</fullName>
    </submittedName>
</protein>